<dbReference type="SUPFAM" id="SSF53955">
    <property type="entry name" value="Lysozyme-like"/>
    <property type="match status" value="1"/>
</dbReference>
<comment type="caution">
    <text evidence="2">The sequence shown here is derived from an EMBL/GenBank/DDBJ whole genome shotgun (WGS) entry which is preliminary data.</text>
</comment>
<dbReference type="Proteomes" id="UP000027590">
    <property type="component" value="Unassembled WGS sequence"/>
</dbReference>
<accession>A0A7U7J0G3</accession>
<dbReference type="InterPro" id="IPR023346">
    <property type="entry name" value="Lysozyme-like_dom_sf"/>
</dbReference>
<dbReference type="AlphaFoldDB" id="A0A7U7J0G3"/>
<protein>
    <recommendedName>
        <fullName evidence="4">Transglycosylase SLT domain-containing protein</fullName>
    </recommendedName>
</protein>
<sequence length="368" mass="39975">MVFLGYPESPSKESLERPMTSIFQHDKPGRWLHLALWRVPGLLLGMFLTPPAMAQISLPPMDPTQSRLCRTATEQVERALRLPDGFLSAISRVETGRPDGNGTLTPWPWSINVAGTGHYYASRQEAVEAVKAFQQQGIQSIDVGCLQVNLLHHPTAFPSLDTAFDPYSNARYAGLFLQKMKDQTGSWPRAAAAYHSQTGTLGTTYLQQVLQQWATPLDTPLPHPPLSTSPHPAVAAVMTGDHSGAGQNHPVQTTRPYRPFVIRPASASPSGTGITHATTGPASFLAALRHQETTRPLPPVAQPAAAATPGQAPSQGHRPFRPFRGYFRPAMPPPPHQRMKSSQNGRSLAAYRAMPVHAASNVPYATAY</sequence>
<evidence type="ECO:0000313" key="3">
    <source>
        <dbReference type="Proteomes" id="UP000027590"/>
    </source>
</evidence>
<feature type="compositionally biased region" description="Low complexity" evidence="1">
    <location>
        <begin position="302"/>
        <end position="315"/>
    </location>
</feature>
<dbReference type="EMBL" id="CBLY010000002">
    <property type="protein sequence ID" value="CDG33046.1"/>
    <property type="molecule type" value="Genomic_DNA"/>
</dbReference>
<gene>
    <name evidence="2" type="ORF">SACS_0308</name>
</gene>
<feature type="region of interest" description="Disordered" evidence="1">
    <location>
        <begin position="299"/>
        <end position="318"/>
    </location>
</feature>
<evidence type="ECO:0008006" key="4">
    <source>
        <dbReference type="Google" id="ProtNLM"/>
    </source>
</evidence>
<organism evidence="2 3">
    <name type="scientific">Parasaccharibacter apium</name>
    <dbReference type="NCBI Taxonomy" id="1510841"/>
    <lineage>
        <taxon>Bacteria</taxon>
        <taxon>Pseudomonadati</taxon>
        <taxon>Pseudomonadota</taxon>
        <taxon>Alphaproteobacteria</taxon>
        <taxon>Acetobacterales</taxon>
        <taxon>Acetobacteraceae</taxon>
        <taxon>Parasaccharibacter</taxon>
    </lineage>
</organism>
<name>A0A7U7J0G3_9PROT</name>
<evidence type="ECO:0000256" key="1">
    <source>
        <dbReference type="SAM" id="MobiDB-lite"/>
    </source>
</evidence>
<evidence type="ECO:0000313" key="2">
    <source>
        <dbReference type="EMBL" id="CDG33046.1"/>
    </source>
</evidence>
<reference evidence="2 3" key="2">
    <citation type="journal article" date="2014" name="PLoS ONE">
        <title>Evolution of mitochondria reconstructed from the energy metabolism of living bacteria.</title>
        <authorList>
            <person name="Degli Esposti M."/>
            <person name="Chouaia B."/>
            <person name="Comandatore F."/>
            <person name="Crotti E."/>
            <person name="Sassera D."/>
            <person name="Lievens P.M."/>
            <person name="Daffonchio D."/>
            <person name="Bandi C."/>
        </authorList>
    </citation>
    <scope>NUCLEOTIDE SEQUENCE [LARGE SCALE GENOMIC DNA]</scope>
    <source>
        <strain evidence="3">AM169</strain>
    </source>
</reference>
<reference evidence="2 3" key="1">
    <citation type="journal article" date="2014" name="Genome Biol. Evol.">
        <title>Acetic acid bacteria genomes reveal functional traits for adaptation to life in insect guts.</title>
        <authorList>
            <person name="Chouaia B."/>
            <person name="Gaiarsa S."/>
            <person name="Crotti E."/>
            <person name="Comandatore F."/>
            <person name="Degli Esposti M."/>
            <person name="Ricci I."/>
            <person name="Alma A."/>
            <person name="Favia G."/>
            <person name="Bandi C."/>
            <person name="Daffonchio D."/>
        </authorList>
    </citation>
    <scope>NUCLEOTIDE SEQUENCE [LARGE SCALE GENOMIC DNA]</scope>
    <source>
        <strain evidence="3">AM169</strain>
    </source>
</reference>
<proteinExistence type="predicted"/>